<reference evidence="1" key="1">
    <citation type="journal article" date="2021" name="Nat. Commun.">
        <title>Genetic determinants of endophytism in the Arabidopsis root mycobiome.</title>
        <authorList>
            <person name="Mesny F."/>
            <person name="Miyauchi S."/>
            <person name="Thiergart T."/>
            <person name="Pickel B."/>
            <person name="Atanasova L."/>
            <person name="Karlsson M."/>
            <person name="Huettel B."/>
            <person name="Barry K.W."/>
            <person name="Haridas S."/>
            <person name="Chen C."/>
            <person name="Bauer D."/>
            <person name="Andreopoulos W."/>
            <person name="Pangilinan J."/>
            <person name="LaButti K."/>
            <person name="Riley R."/>
            <person name="Lipzen A."/>
            <person name="Clum A."/>
            <person name="Drula E."/>
            <person name="Henrissat B."/>
            <person name="Kohler A."/>
            <person name="Grigoriev I.V."/>
            <person name="Martin F.M."/>
            <person name="Hacquard S."/>
        </authorList>
    </citation>
    <scope>NUCLEOTIDE SEQUENCE</scope>
    <source>
        <strain evidence="1">MPI-CAGE-AT-0016</strain>
    </source>
</reference>
<name>A0A8K0WZQ7_9PEZI</name>
<evidence type="ECO:0000313" key="1">
    <source>
        <dbReference type="EMBL" id="KAH7353719.1"/>
    </source>
</evidence>
<organism evidence="1 2">
    <name type="scientific">Plectosphaerella cucumerina</name>
    <dbReference type="NCBI Taxonomy" id="40658"/>
    <lineage>
        <taxon>Eukaryota</taxon>
        <taxon>Fungi</taxon>
        <taxon>Dikarya</taxon>
        <taxon>Ascomycota</taxon>
        <taxon>Pezizomycotina</taxon>
        <taxon>Sordariomycetes</taxon>
        <taxon>Hypocreomycetidae</taxon>
        <taxon>Glomerellales</taxon>
        <taxon>Plectosphaerellaceae</taxon>
        <taxon>Plectosphaerella</taxon>
    </lineage>
</organism>
<gene>
    <name evidence="1" type="ORF">B0T11DRAFT_287297</name>
</gene>
<dbReference type="Proteomes" id="UP000813385">
    <property type="component" value="Unassembled WGS sequence"/>
</dbReference>
<accession>A0A8K0WZQ7</accession>
<keyword evidence="2" id="KW-1185">Reference proteome</keyword>
<proteinExistence type="predicted"/>
<evidence type="ECO:0000313" key="2">
    <source>
        <dbReference type="Proteomes" id="UP000813385"/>
    </source>
</evidence>
<dbReference type="AlphaFoldDB" id="A0A8K0WZQ7"/>
<sequence>MRPCAGPSSLDRRSGMALKWDFPSAQCCRPYFGPMNAMPKAGSVGALLANHRHLLTPCDIPPCLAGPSSAKFIPSLVPWETDLLVSFHLPLVASCPSCDFHRKWTTLASKSGQAVAPPPGYLQRWFANSRQARYPAPTARLAVNVSVLWPDDVRAERGYGSAKSAHAREGETLRPGVGDISGCDSEGQKLRSLSLLFPSCSSSFWGRSSETQVTGARVRASPGPPDGTALSAPAERTCRTEAVDPCWRYG</sequence>
<dbReference type="EMBL" id="JAGPXD010000005">
    <property type="protein sequence ID" value="KAH7353719.1"/>
    <property type="molecule type" value="Genomic_DNA"/>
</dbReference>
<comment type="caution">
    <text evidence="1">The sequence shown here is derived from an EMBL/GenBank/DDBJ whole genome shotgun (WGS) entry which is preliminary data.</text>
</comment>
<protein>
    <submittedName>
        <fullName evidence="1">Uncharacterized protein</fullName>
    </submittedName>
</protein>